<dbReference type="PANTHER" id="PTHR11953">
    <property type="entry name" value="EXOSOME COMPLEX COMPONENT"/>
    <property type="match status" value="1"/>
</dbReference>
<evidence type="ECO:0000256" key="1">
    <source>
        <dbReference type="ARBA" id="ARBA00006678"/>
    </source>
</evidence>
<dbReference type="GO" id="GO:0000176">
    <property type="term" value="C:nuclear exosome (RNase complex)"/>
    <property type="evidence" value="ECO:0007669"/>
    <property type="project" value="TreeGrafter"/>
</dbReference>
<dbReference type="GeneID" id="3864434"/>
<dbReference type="InterPro" id="IPR001247">
    <property type="entry name" value="ExoRNase_PH_dom1"/>
</dbReference>
<reference evidence="3 4" key="1">
    <citation type="journal article" date="2005" name="Science">
        <title>Genome of the host-cell transforming parasite Theileria annulata compared with T. parva.</title>
        <authorList>
            <person name="Pain A."/>
            <person name="Renauld H."/>
            <person name="Berriman M."/>
            <person name="Murphy L."/>
            <person name="Yeats C.A."/>
            <person name="Weir W."/>
            <person name="Kerhornou A."/>
            <person name="Aslett M."/>
            <person name="Bishop R."/>
            <person name="Bouchier C."/>
            <person name="Cochet M."/>
            <person name="Coulson R.M.R."/>
            <person name="Cronin A."/>
            <person name="de Villiers E.P."/>
            <person name="Fraser A."/>
            <person name="Fosker N."/>
            <person name="Gardner M."/>
            <person name="Goble A."/>
            <person name="Griffiths-Jones S."/>
            <person name="Harris D.E."/>
            <person name="Katzer F."/>
            <person name="Larke N."/>
            <person name="Lord A."/>
            <person name="Maser P."/>
            <person name="McKellar S."/>
            <person name="Mooney P."/>
            <person name="Morton F."/>
            <person name="Nene V."/>
            <person name="O'Neil S."/>
            <person name="Price C."/>
            <person name="Quail M.A."/>
            <person name="Rabbinowitsch E."/>
            <person name="Rawlings N.D."/>
            <person name="Rutter S."/>
            <person name="Saunders D."/>
            <person name="Seeger K."/>
            <person name="Shah T."/>
            <person name="Squares R."/>
            <person name="Squares S."/>
            <person name="Tivey A."/>
            <person name="Walker A.R."/>
            <person name="Woodward J."/>
            <person name="Dobbelaere D.A.E."/>
            <person name="Langsley G."/>
            <person name="Rajandream M.A."/>
            <person name="McKeever D."/>
            <person name="Shiels B."/>
            <person name="Tait A."/>
            <person name="Barrell B.G."/>
            <person name="Hall N."/>
        </authorList>
    </citation>
    <scope>NUCLEOTIDE SEQUENCE [LARGE SCALE GENOMIC DNA]</scope>
    <source>
        <strain evidence="4">Ankara</strain>
    </source>
</reference>
<keyword evidence="3" id="KW-0269">Exonuclease</keyword>
<dbReference type="FunCoup" id="Q4UIP4">
    <property type="interactions" value="19"/>
</dbReference>
<comment type="similarity">
    <text evidence="1">Belongs to the RNase PH family.</text>
</comment>
<sequence>MESSNDILMSDSFNELRPLEIKMSTSSTFSGSCIINLGNTIAKCLVNLPKISTKKASTEYGQFTLELTSNYLFHTPKYLETLKSHIIETFERHILLQNYPSQIIEAYIIVSNDDGGLLPALIMGMCLALIDCGIQVYDVISACSVCIFKDHDGNLVTGLDFNKTELSYYQSKDPYFTVVNLGYCCNLRNVAFLESKGNYSAEHIGKALEVAEVACNLISGELFKILKENHTWRCENSNFALQTEYIQPDVDLNK</sequence>
<dbReference type="SUPFAM" id="SSF54211">
    <property type="entry name" value="Ribosomal protein S5 domain 2-like"/>
    <property type="match status" value="1"/>
</dbReference>
<dbReference type="GO" id="GO:0005730">
    <property type="term" value="C:nucleolus"/>
    <property type="evidence" value="ECO:0007669"/>
    <property type="project" value="TreeGrafter"/>
</dbReference>
<keyword evidence="3" id="KW-0378">Hydrolase</keyword>
<dbReference type="GO" id="GO:0034475">
    <property type="term" value="P:U4 snRNA 3'-end processing"/>
    <property type="evidence" value="ECO:0007669"/>
    <property type="project" value="TreeGrafter"/>
</dbReference>
<feature type="domain" description="Exoribonuclease phosphorolytic" evidence="2">
    <location>
        <begin position="15"/>
        <end position="135"/>
    </location>
</feature>
<dbReference type="InterPro" id="IPR050080">
    <property type="entry name" value="RNase_PH"/>
</dbReference>
<keyword evidence="3" id="KW-0540">Nuclease</keyword>
<accession>Q4UIP4</accession>
<dbReference type="GO" id="GO:0071028">
    <property type="term" value="P:nuclear mRNA surveillance"/>
    <property type="evidence" value="ECO:0007669"/>
    <property type="project" value="TreeGrafter"/>
</dbReference>
<dbReference type="Pfam" id="PF01138">
    <property type="entry name" value="RNase_PH"/>
    <property type="match status" value="1"/>
</dbReference>
<dbReference type="GO" id="GO:0000177">
    <property type="term" value="C:cytoplasmic exosome (RNase complex)"/>
    <property type="evidence" value="ECO:0007669"/>
    <property type="project" value="TreeGrafter"/>
</dbReference>
<dbReference type="GO" id="GO:0003723">
    <property type="term" value="F:RNA binding"/>
    <property type="evidence" value="ECO:0007669"/>
    <property type="project" value="TreeGrafter"/>
</dbReference>
<dbReference type="OMA" id="SHICCAR"/>
<name>Q4UIP4_THEAN</name>
<dbReference type="InterPro" id="IPR036345">
    <property type="entry name" value="ExoRNase_PH_dom2_sf"/>
</dbReference>
<dbReference type="Proteomes" id="UP000001950">
    <property type="component" value="Chromosome 1"/>
</dbReference>
<dbReference type="PANTHER" id="PTHR11953:SF0">
    <property type="entry name" value="EXOSOME COMPLEX COMPONENT RRP41"/>
    <property type="match status" value="1"/>
</dbReference>
<dbReference type="GO" id="GO:0016075">
    <property type="term" value="P:rRNA catabolic process"/>
    <property type="evidence" value="ECO:0007669"/>
    <property type="project" value="TreeGrafter"/>
</dbReference>
<dbReference type="InterPro" id="IPR027408">
    <property type="entry name" value="PNPase/RNase_PH_dom_sf"/>
</dbReference>
<evidence type="ECO:0000313" key="4">
    <source>
        <dbReference type="Proteomes" id="UP000001950"/>
    </source>
</evidence>
<dbReference type="VEuPathDB" id="PiroplasmaDB:TA17030"/>
<organism evidence="3 4">
    <name type="scientific">Theileria annulata</name>
    <dbReference type="NCBI Taxonomy" id="5874"/>
    <lineage>
        <taxon>Eukaryota</taxon>
        <taxon>Sar</taxon>
        <taxon>Alveolata</taxon>
        <taxon>Apicomplexa</taxon>
        <taxon>Aconoidasida</taxon>
        <taxon>Piroplasmida</taxon>
        <taxon>Theileriidae</taxon>
        <taxon>Theileria</taxon>
    </lineage>
</organism>
<keyword evidence="4" id="KW-1185">Reference proteome</keyword>
<dbReference type="GO" id="GO:0071051">
    <property type="term" value="P:poly(A)-dependent snoRNA 3'-end processing"/>
    <property type="evidence" value="ECO:0007669"/>
    <property type="project" value="TreeGrafter"/>
</dbReference>
<dbReference type="EMBL" id="CR940347">
    <property type="protein sequence ID" value="CAI73045.1"/>
    <property type="molecule type" value="Genomic_DNA"/>
</dbReference>
<dbReference type="RefSeq" id="XP_953723.1">
    <property type="nucleotide sequence ID" value="XM_948630.1"/>
</dbReference>
<dbReference type="InterPro" id="IPR020568">
    <property type="entry name" value="Ribosomal_Su5_D2-typ_SF"/>
</dbReference>
<evidence type="ECO:0000259" key="2">
    <source>
        <dbReference type="Pfam" id="PF01138"/>
    </source>
</evidence>
<dbReference type="OrthoDB" id="359332at2759"/>
<dbReference type="KEGG" id="tan:TA17030"/>
<dbReference type="SUPFAM" id="SSF55666">
    <property type="entry name" value="Ribonuclease PH domain 2-like"/>
    <property type="match status" value="1"/>
</dbReference>
<dbReference type="AlphaFoldDB" id="Q4UIP4"/>
<gene>
    <name evidence="3" type="ORF">TA17030</name>
</gene>
<proteinExistence type="inferred from homology"/>
<evidence type="ECO:0000313" key="3">
    <source>
        <dbReference type="EMBL" id="CAI73045.1"/>
    </source>
</evidence>
<dbReference type="InParanoid" id="Q4UIP4"/>
<dbReference type="GO" id="GO:0004527">
    <property type="term" value="F:exonuclease activity"/>
    <property type="evidence" value="ECO:0007669"/>
    <property type="project" value="UniProtKB-KW"/>
</dbReference>
<dbReference type="Gene3D" id="3.30.230.70">
    <property type="entry name" value="GHMP Kinase, N-terminal domain"/>
    <property type="match status" value="1"/>
</dbReference>
<protein>
    <submittedName>
        <fullName evidence="3">3' exonuclease, exosome component, putative</fullName>
    </submittedName>
</protein>
<dbReference type="eggNOG" id="KOG1068">
    <property type="taxonomic scope" value="Eukaryota"/>
</dbReference>
<dbReference type="STRING" id="5874.Q4UIP4"/>